<dbReference type="Proteomes" id="UP001437256">
    <property type="component" value="Unassembled WGS sequence"/>
</dbReference>
<reference evidence="3 4" key="1">
    <citation type="submission" date="2024-05" db="EMBL/GenBank/DDBJ databases">
        <title>A draft genome resource for the thread blight pathogen Marasmius tenuissimus strain MS-2.</title>
        <authorList>
            <person name="Yulfo-Soto G.E."/>
            <person name="Baruah I.K."/>
            <person name="Amoako-Attah I."/>
            <person name="Bukari Y."/>
            <person name="Meinhardt L.W."/>
            <person name="Bailey B.A."/>
            <person name="Cohen S.P."/>
        </authorList>
    </citation>
    <scope>NUCLEOTIDE SEQUENCE [LARGE SCALE GENOMIC DNA]</scope>
    <source>
        <strain evidence="3 4">MS-2</strain>
    </source>
</reference>
<evidence type="ECO:0000256" key="1">
    <source>
        <dbReference type="SAM" id="MobiDB-lite"/>
    </source>
</evidence>
<keyword evidence="4" id="KW-1185">Reference proteome</keyword>
<feature type="compositionally biased region" description="Acidic residues" evidence="1">
    <location>
        <begin position="522"/>
        <end position="535"/>
    </location>
</feature>
<evidence type="ECO:0000256" key="2">
    <source>
        <dbReference type="SAM" id="Phobius"/>
    </source>
</evidence>
<feature type="region of interest" description="Disordered" evidence="1">
    <location>
        <begin position="510"/>
        <end position="535"/>
    </location>
</feature>
<name>A0ABR2ZIJ9_9AGAR</name>
<evidence type="ECO:0000313" key="4">
    <source>
        <dbReference type="Proteomes" id="UP001437256"/>
    </source>
</evidence>
<organism evidence="3 4">
    <name type="scientific">Marasmius tenuissimus</name>
    <dbReference type="NCBI Taxonomy" id="585030"/>
    <lineage>
        <taxon>Eukaryota</taxon>
        <taxon>Fungi</taxon>
        <taxon>Dikarya</taxon>
        <taxon>Basidiomycota</taxon>
        <taxon>Agaricomycotina</taxon>
        <taxon>Agaricomycetes</taxon>
        <taxon>Agaricomycetidae</taxon>
        <taxon>Agaricales</taxon>
        <taxon>Marasmiineae</taxon>
        <taxon>Marasmiaceae</taxon>
        <taxon>Marasmius</taxon>
    </lineage>
</organism>
<keyword evidence="2" id="KW-0472">Membrane</keyword>
<feature type="compositionally biased region" description="Basic and acidic residues" evidence="1">
    <location>
        <begin position="192"/>
        <end position="202"/>
    </location>
</feature>
<dbReference type="Gene3D" id="3.60.130.30">
    <property type="match status" value="1"/>
</dbReference>
<keyword evidence="2" id="KW-1133">Transmembrane helix</keyword>
<keyword evidence="2" id="KW-0812">Transmembrane</keyword>
<sequence length="535" mass="60826">MDADFVQKRIKVMKPKTSNFTPIHEVPEIRVDQNEKRSPEEQARYLPDDLYRHLHAAWNGGYIHKIQTELKMADLQANARKKEPPEEVKKELAKLMSQNHTKVMGASAMYYSAEGTPFMLFIGSRSSDMVKRKSMVCRAIFPLFFIILIVVKIPLSQQYMEERLADTLDAKEAKAKAQEDELRKNKKRKEKRAQEQKKRAEASGKNPRKVQKMDGHMRKDRDREEEGEEEPVIKVYQDGLKPNMMARYYELVHSMCSMNHPRDDTTAKRHGVSQDGFHYSYSLEPGVDWTDDIKQSGIKPYSEDGGVMGKGPSGVMHLVDAWPQTGHEHEEILYQSSFLSGTGQSIQATRHYYEGNATLEQCIESVIRVFFPEEHALMSKVREAGRAISTEEGGGCYLGRALVFKLQLFNHVDKRDFGISTSFSAGRFTGGYLLIPQLKAKFRYRPGDLAIFNASLLYHTVTPWESLPMRPTDVVPPGRVGTVMFNPRTSVAILKDKPPGWAMKTALGRLPSSAPGYYIPEDSSESEGYESEEPF</sequence>
<dbReference type="EMBL" id="JBBXMP010000147">
    <property type="protein sequence ID" value="KAL0061138.1"/>
    <property type="molecule type" value="Genomic_DNA"/>
</dbReference>
<proteinExistence type="predicted"/>
<protein>
    <submittedName>
        <fullName evidence="3">Uncharacterized protein</fullName>
    </submittedName>
</protein>
<gene>
    <name evidence="3" type="ORF">AAF712_012058</name>
</gene>
<comment type="caution">
    <text evidence="3">The sequence shown here is derived from an EMBL/GenBank/DDBJ whole genome shotgun (WGS) entry which is preliminary data.</text>
</comment>
<feature type="region of interest" description="Disordered" evidence="1">
    <location>
        <begin position="176"/>
        <end position="230"/>
    </location>
</feature>
<feature type="compositionally biased region" description="Basic and acidic residues" evidence="1">
    <location>
        <begin position="211"/>
        <end position="224"/>
    </location>
</feature>
<accession>A0ABR2ZIJ9</accession>
<evidence type="ECO:0000313" key="3">
    <source>
        <dbReference type="EMBL" id="KAL0061138.1"/>
    </source>
</evidence>
<feature type="transmembrane region" description="Helical" evidence="2">
    <location>
        <begin position="135"/>
        <end position="155"/>
    </location>
</feature>